<comment type="subcellular location">
    <subcellularLocation>
        <location evidence="1">Membrane</location>
        <topology evidence="1">Multi-pass membrane protein</topology>
    </subcellularLocation>
</comment>
<feature type="transmembrane region" description="Helical" evidence="7">
    <location>
        <begin position="366"/>
        <end position="390"/>
    </location>
</feature>
<dbReference type="InterPro" id="IPR011701">
    <property type="entry name" value="MFS"/>
</dbReference>
<gene>
    <name evidence="10" type="primary">LOC111088323</name>
</gene>
<protein>
    <submittedName>
        <fullName evidence="10">MFS-type transporter SLC18B1-like</fullName>
    </submittedName>
</protein>
<dbReference type="Gene3D" id="1.20.1250.20">
    <property type="entry name" value="MFS general substrate transporter like domains"/>
    <property type="match status" value="1"/>
</dbReference>
<feature type="transmembrane region" description="Helical" evidence="7">
    <location>
        <begin position="219"/>
        <end position="239"/>
    </location>
</feature>
<evidence type="ECO:0000313" key="10">
    <source>
        <dbReference type="RefSeq" id="XP_022253802.1"/>
    </source>
</evidence>
<evidence type="ECO:0000313" key="9">
    <source>
        <dbReference type="Proteomes" id="UP000694941"/>
    </source>
</evidence>
<dbReference type="SUPFAM" id="SSF103473">
    <property type="entry name" value="MFS general substrate transporter"/>
    <property type="match status" value="1"/>
</dbReference>
<dbReference type="Pfam" id="PF07690">
    <property type="entry name" value="MFS_1"/>
    <property type="match status" value="1"/>
</dbReference>
<dbReference type="PROSITE" id="PS50850">
    <property type="entry name" value="MFS"/>
    <property type="match status" value="1"/>
</dbReference>
<feature type="transmembrane region" description="Helical" evidence="7">
    <location>
        <begin position="323"/>
        <end position="346"/>
    </location>
</feature>
<keyword evidence="5 7" id="KW-0472">Membrane</keyword>
<dbReference type="GeneID" id="111088323"/>
<dbReference type="InterPro" id="IPR020846">
    <property type="entry name" value="MFS_dom"/>
</dbReference>
<dbReference type="PANTHER" id="PTHR23506:SF26">
    <property type="entry name" value="MFS-TYPE TRANSPORTER SLC18B1"/>
    <property type="match status" value="1"/>
</dbReference>
<evidence type="ECO:0000256" key="3">
    <source>
        <dbReference type="ARBA" id="ARBA00022692"/>
    </source>
</evidence>
<keyword evidence="4 7" id="KW-1133">Transmembrane helix</keyword>
<feature type="region of interest" description="Disordered" evidence="6">
    <location>
        <begin position="25"/>
        <end position="48"/>
    </location>
</feature>
<dbReference type="InterPro" id="IPR036259">
    <property type="entry name" value="MFS_trans_sf"/>
</dbReference>
<evidence type="ECO:0000256" key="1">
    <source>
        <dbReference type="ARBA" id="ARBA00004141"/>
    </source>
</evidence>
<evidence type="ECO:0000256" key="2">
    <source>
        <dbReference type="ARBA" id="ARBA00022448"/>
    </source>
</evidence>
<evidence type="ECO:0000256" key="6">
    <source>
        <dbReference type="SAM" id="MobiDB-lite"/>
    </source>
</evidence>
<evidence type="ECO:0000256" key="5">
    <source>
        <dbReference type="ARBA" id="ARBA00023136"/>
    </source>
</evidence>
<dbReference type="PANTHER" id="PTHR23506">
    <property type="entry name" value="GH10249P"/>
    <property type="match status" value="1"/>
</dbReference>
<organism evidence="9 10">
    <name type="scientific">Limulus polyphemus</name>
    <name type="common">Atlantic horseshoe crab</name>
    <dbReference type="NCBI Taxonomy" id="6850"/>
    <lineage>
        <taxon>Eukaryota</taxon>
        <taxon>Metazoa</taxon>
        <taxon>Ecdysozoa</taxon>
        <taxon>Arthropoda</taxon>
        <taxon>Chelicerata</taxon>
        <taxon>Merostomata</taxon>
        <taxon>Xiphosura</taxon>
        <taxon>Limulidae</taxon>
        <taxon>Limulus</taxon>
    </lineage>
</organism>
<name>A0ABM1TD46_LIMPO</name>
<accession>A0ABM1TD46</accession>
<feature type="transmembrane region" description="Helical" evidence="7">
    <location>
        <begin position="92"/>
        <end position="112"/>
    </location>
</feature>
<feature type="domain" description="Major facilitator superfamily (MFS) profile" evidence="8">
    <location>
        <begin position="59"/>
        <end position="411"/>
    </location>
</feature>
<evidence type="ECO:0000256" key="7">
    <source>
        <dbReference type="SAM" id="Phobius"/>
    </source>
</evidence>
<feature type="transmembrane region" description="Helical" evidence="7">
    <location>
        <begin position="124"/>
        <end position="143"/>
    </location>
</feature>
<evidence type="ECO:0000259" key="8">
    <source>
        <dbReference type="PROSITE" id="PS50850"/>
    </source>
</evidence>
<feature type="transmembrane region" description="Helical" evidence="7">
    <location>
        <begin position="260"/>
        <end position="283"/>
    </location>
</feature>
<dbReference type="Proteomes" id="UP000694941">
    <property type="component" value="Unplaced"/>
</dbReference>
<feature type="transmembrane region" description="Helical" evidence="7">
    <location>
        <begin position="295"/>
        <end position="316"/>
    </location>
</feature>
<sequence>METDVKTPLLEKDSLEIKVYKSVEEGNQKTEAEPSEKDEISNTEPKKKNEKYTSQQWLTLITLAYGNFCIGASISLQAPFFPQEAEKKGATAVEYGFVFGVYQLTMFLIAPMCGKMISHITPSFMLNSGISIIGVSSVLFGILDRAPYGNPFVYLAITVRIAEGVGSAAAKTSTYSIIGLQFPSSVATTFSLLETCFGIGLIIGPTLGGALYQVGGYELPFIIAGVALLLDGIVIFFVLPELDSSKMPKKSGELFKFYKNIGIGLDCLVVFTTFNCIGFNHATLEPHLRQTSTKILTIIGCILMCICQLFIGPATFMPIDTQLWLVLVSLSIFGLACGSKLVPTFIGALRNTVDRGFPNDLTTYGLVSSMFTSTMALGAFVGPTVGGYLLDVIGFRKGTTILLGIELGVVI</sequence>
<keyword evidence="2" id="KW-0813">Transport</keyword>
<dbReference type="RefSeq" id="XP_022253802.1">
    <property type="nucleotide sequence ID" value="XM_022398094.1"/>
</dbReference>
<proteinExistence type="predicted"/>
<keyword evidence="9" id="KW-1185">Reference proteome</keyword>
<keyword evidence="3 7" id="KW-0812">Transmembrane</keyword>
<feature type="transmembrane region" description="Helical" evidence="7">
    <location>
        <begin position="57"/>
        <end position="80"/>
    </location>
</feature>
<dbReference type="InterPro" id="IPR050930">
    <property type="entry name" value="MFS_Vesicular_Transporter"/>
</dbReference>
<reference evidence="10" key="1">
    <citation type="submission" date="2025-08" db="UniProtKB">
        <authorList>
            <consortium name="RefSeq"/>
        </authorList>
    </citation>
    <scope>IDENTIFICATION</scope>
    <source>
        <tissue evidence="10">Muscle</tissue>
    </source>
</reference>
<evidence type="ECO:0000256" key="4">
    <source>
        <dbReference type="ARBA" id="ARBA00022989"/>
    </source>
</evidence>